<dbReference type="AlphaFoldDB" id="A0A6J1F8E3"/>
<organism evidence="1 2">
    <name type="scientific">Cucurbita moschata</name>
    <name type="common">Winter crookneck squash</name>
    <name type="synonym">Cucurbita pepo var. moschata</name>
    <dbReference type="NCBI Taxonomy" id="3662"/>
    <lineage>
        <taxon>Eukaryota</taxon>
        <taxon>Viridiplantae</taxon>
        <taxon>Streptophyta</taxon>
        <taxon>Embryophyta</taxon>
        <taxon>Tracheophyta</taxon>
        <taxon>Spermatophyta</taxon>
        <taxon>Magnoliopsida</taxon>
        <taxon>eudicotyledons</taxon>
        <taxon>Gunneridae</taxon>
        <taxon>Pentapetalae</taxon>
        <taxon>rosids</taxon>
        <taxon>fabids</taxon>
        <taxon>Cucurbitales</taxon>
        <taxon>Cucurbitaceae</taxon>
        <taxon>Cucurbiteae</taxon>
        <taxon>Cucurbita</taxon>
    </lineage>
</organism>
<reference evidence="2" key="1">
    <citation type="submission" date="2025-08" db="UniProtKB">
        <authorList>
            <consortium name="RefSeq"/>
        </authorList>
    </citation>
    <scope>IDENTIFICATION</scope>
    <source>
        <tissue evidence="2">Young leaves</tissue>
    </source>
</reference>
<dbReference type="RefSeq" id="XP_022936474.1">
    <property type="nucleotide sequence ID" value="XM_023080706.1"/>
</dbReference>
<keyword evidence="1" id="KW-1185">Reference proteome</keyword>
<evidence type="ECO:0000313" key="2">
    <source>
        <dbReference type="RefSeq" id="XP_022936474.1"/>
    </source>
</evidence>
<dbReference type="GeneID" id="111443083"/>
<dbReference type="Proteomes" id="UP000504609">
    <property type="component" value="Unplaced"/>
</dbReference>
<dbReference type="KEGG" id="cmos:111443083"/>
<name>A0A6J1F8E3_CUCMO</name>
<sequence>MQCPVLSSEDEEFFPEESIEHGLNTVIYERLEGKKVSDFPSPQNLVDVNINADIVEESCSKLGFSGKSVNCSGRKSKCHFSYLEFNQCNIKESSHIAPSCGVIDSDNESEISLTSVELDQQPFGNC</sequence>
<protein>
    <submittedName>
        <fullName evidence="2">Uncharacterized protein LOC111443083</fullName>
    </submittedName>
</protein>
<evidence type="ECO:0000313" key="1">
    <source>
        <dbReference type="Proteomes" id="UP000504609"/>
    </source>
</evidence>
<proteinExistence type="predicted"/>
<accession>A0A6J1F8E3</accession>
<gene>
    <name evidence="2" type="primary">LOC111443083</name>
</gene>